<evidence type="ECO:0000313" key="1">
    <source>
        <dbReference type="EMBL" id="OAX32487.1"/>
    </source>
</evidence>
<dbReference type="STRING" id="1314800.A0A1B7MIQ2"/>
<evidence type="ECO:0000313" key="2">
    <source>
        <dbReference type="Proteomes" id="UP000092154"/>
    </source>
</evidence>
<name>A0A1B7MIQ2_9AGAM</name>
<keyword evidence="2" id="KW-1185">Reference proteome</keyword>
<dbReference type="InParanoid" id="A0A1B7MIQ2"/>
<dbReference type="OrthoDB" id="9977870at2759"/>
<protein>
    <recommendedName>
        <fullName evidence="3">RING-type domain-containing protein</fullName>
    </recommendedName>
</protein>
<dbReference type="AlphaFoldDB" id="A0A1B7MIQ2"/>
<organism evidence="1 2">
    <name type="scientific">Rhizopogon vinicolor AM-OR11-026</name>
    <dbReference type="NCBI Taxonomy" id="1314800"/>
    <lineage>
        <taxon>Eukaryota</taxon>
        <taxon>Fungi</taxon>
        <taxon>Dikarya</taxon>
        <taxon>Basidiomycota</taxon>
        <taxon>Agaricomycotina</taxon>
        <taxon>Agaricomycetes</taxon>
        <taxon>Agaricomycetidae</taxon>
        <taxon>Boletales</taxon>
        <taxon>Suillineae</taxon>
        <taxon>Rhizopogonaceae</taxon>
        <taxon>Rhizopogon</taxon>
    </lineage>
</organism>
<dbReference type="Gene3D" id="1.20.120.1750">
    <property type="match status" value="1"/>
</dbReference>
<dbReference type="EMBL" id="KV448995">
    <property type="protein sequence ID" value="OAX32487.1"/>
    <property type="molecule type" value="Genomic_DNA"/>
</dbReference>
<evidence type="ECO:0008006" key="3">
    <source>
        <dbReference type="Google" id="ProtNLM"/>
    </source>
</evidence>
<sequence length="222" mass="25670">SSSSCHRSRLRNLRGCHPIVEAEPCGRCYDIVYITNLFQSATRDEGLYPPRYCRQIIPLPQIRPHSTQAHLAEFQLKVREFETLKRVYCAAPACSCFFGPLYEGYFSKVFTCPSPTCITETRGKLHGRYEGYYIHNCTPDAETERVLTLSCASGRSHCPGCAQMIEFNIRYFYMTCRCRTEFCYICSARWKSCRCPQWDENRLLAAAELHVDARLQRANPFQ</sequence>
<accession>A0A1B7MIQ2</accession>
<gene>
    <name evidence="1" type="ORF">K503DRAFT_843361</name>
</gene>
<dbReference type="SUPFAM" id="SSF57850">
    <property type="entry name" value="RING/U-box"/>
    <property type="match status" value="1"/>
</dbReference>
<reference evidence="1 2" key="1">
    <citation type="submission" date="2016-06" db="EMBL/GenBank/DDBJ databases">
        <title>Comparative genomics of the ectomycorrhizal sister species Rhizopogon vinicolor and Rhizopogon vesiculosus (Basidiomycota: Boletales) reveals a divergence of the mating type B locus.</title>
        <authorList>
            <consortium name="DOE Joint Genome Institute"/>
            <person name="Mujic A.B."/>
            <person name="Kuo A."/>
            <person name="Tritt A."/>
            <person name="Lipzen A."/>
            <person name="Chen C."/>
            <person name="Johnson J."/>
            <person name="Sharma A."/>
            <person name="Barry K."/>
            <person name="Grigoriev I.V."/>
            <person name="Spatafora J.W."/>
        </authorList>
    </citation>
    <scope>NUCLEOTIDE SEQUENCE [LARGE SCALE GENOMIC DNA]</scope>
    <source>
        <strain evidence="1 2">AM-OR11-026</strain>
    </source>
</reference>
<dbReference type="Proteomes" id="UP000092154">
    <property type="component" value="Unassembled WGS sequence"/>
</dbReference>
<proteinExistence type="predicted"/>
<feature type="non-terminal residue" evidence="1">
    <location>
        <position position="1"/>
    </location>
</feature>